<organism evidence="1 2">
    <name type="scientific">Streptomyces enissocaesilis</name>
    <dbReference type="NCBI Taxonomy" id="332589"/>
    <lineage>
        <taxon>Bacteria</taxon>
        <taxon>Bacillati</taxon>
        <taxon>Actinomycetota</taxon>
        <taxon>Actinomycetes</taxon>
        <taxon>Kitasatosporales</taxon>
        <taxon>Streptomycetaceae</taxon>
        <taxon>Streptomyces</taxon>
        <taxon>Streptomyces rochei group</taxon>
    </lineage>
</organism>
<comment type="caution">
    <text evidence="1">The sequence shown here is derived from an EMBL/GenBank/DDBJ whole genome shotgun (WGS) entry which is preliminary data.</text>
</comment>
<sequence length="259" mass="28527">MEVLGAGFGRTGTASLQIALNQLGLGPCYHWTTLFEEPARVTAWEQVLAAVERGHVPAWQQIYDGFRSAVDWPTAAYWQELSDAYPAAKVILTVRDPQDWYDSMIQTIVPQLRAHRGRPAVGSAQDARPPEVALGDQVIGERTFQGRLHDRDHMIATFEAHRRAVEAYLPPERLLVFDVRQGWAPLCAFLGLPQPQEPFPQVNAVQEFTDMMRGVYARTGGQAGAAGTAGERGKTDAWVRVMPQASGGSAMRPPARGPR</sequence>
<accession>A0ABP6J778</accession>
<evidence type="ECO:0000313" key="1">
    <source>
        <dbReference type="EMBL" id="GAA2921273.1"/>
    </source>
</evidence>
<dbReference type="Pfam" id="PF17784">
    <property type="entry name" value="Sulfotransfer_4"/>
    <property type="match status" value="1"/>
</dbReference>
<dbReference type="PANTHER" id="PTHR36978">
    <property type="entry name" value="P-LOOP CONTAINING NUCLEOTIDE TRIPHOSPHATE HYDROLASE"/>
    <property type="match status" value="1"/>
</dbReference>
<protein>
    <submittedName>
        <fullName evidence="1">Sulfotransferase family protein</fullName>
    </submittedName>
</protein>
<dbReference type="Proteomes" id="UP001500403">
    <property type="component" value="Unassembled WGS sequence"/>
</dbReference>
<dbReference type="PANTHER" id="PTHR36978:SF4">
    <property type="entry name" value="P-LOOP CONTAINING NUCLEOSIDE TRIPHOSPHATE HYDROLASE PROTEIN"/>
    <property type="match status" value="1"/>
</dbReference>
<gene>
    <name evidence="1" type="ORF">GCM10010446_01630</name>
</gene>
<dbReference type="SUPFAM" id="SSF52540">
    <property type="entry name" value="P-loop containing nucleoside triphosphate hydrolases"/>
    <property type="match status" value="1"/>
</dbReference>
<dbReference type="RefSeq" id="WP_344488929.1">
    <property type="nucleotide sequence ID" value="NZ_BAAAUD010000002.1"/>
</dbReference>
<evidence type="ECO:0000313" key="2">
    <source>
        <dbReference type="Proteomes" id="UP001500403"/>
    </source>
</evidence>
<dbReference type="InterPro" id="IPR027417">
    <property type="entry name" value="P-loop_NTPase"/>
</dbReference>
<dbReference type="InterPro" id="IPR040632">
    <property type="entry name" value="Sulfotransfer_4"/>
</dbReference>
<dbReference type="EMBL" id="BAAAUD010000002">
    <property type="protein sequence ID" value="GAA2921273.1"/>
    <property type="molecule type" value="Genomic_DNA"/>
</dbReference>
<proteinExistence type="predicted"/>
<dbReference type="Gene3D" id="3.40.50.300">
    <property type="entry name" value="P-loop containing nucleotide triphosphate hydrolases"/>
    <property type="match status" value="1"/>
</dbReference>
<name>A0ABP6J778_9ACTN</name>
<keyword evidence="2" id="KW-1185">Reference proteome</keyword>
<reference evidence="2" key="1">
    <citation type="journal article" date="2019" name="Int. J. Syst. Evol. Microbiol.">
        <title>The Global Catalogue of Microorganisms (GCM) 10K type strain sequencing project: providing services to taxonomists for standard genome sequencing and annotation.</title>
        <authorList>
            <consortium name="The Broad Institute Genomics Platform"/>
            <consortium name="The Broad Institute Genome Sequencing Center for Infectious Disease"/>
            <person name="Wu L."/>
            <person name="Ma J."/>
        </authorList>
    </citation>
    <scope>NUCLEOTIDE SEQUENCE [LARGE SCALE GENOMIC DNA]</scope>
    <source>
        <strain evidence="2">JCM 9088</strain>
    </source>
</reference>